<feature type="domain" description="CBM-cenC" evidence="4">
    <location>
        <begin position="458"/>
        <end position="567"/>
    </location>
</feature>
<dbReference type="EMBL" id="BAABHJ010000037">
    <property type="protein sequence ID" value="GAA4616738.1"/>
    <property type="molecule type" value="Genomic_DNA"/>
</dbReference>
<reference evidence="6" key="1">
    <citation type="journal article" date="2019" name="Int. J. Syst. Evol. Microbiol.">
        <title>The Global Catalogue of Microorganisms (GCM) 10K type strain sequencing project: providing services to taxonomists for standard genome sequencing and annotation.</title>
        <authorList>
            <consortium name="The Broad Institute Genomics Platform"/>
            <consortium name="The Broad Institute Genome Sequencing Center for Infectious Disease"/>
            <person name="Wu L."/>
            <person name="Ma J."/>
        </authorList>
    </citation>
    <scope>NUCLEOTIDE SEQUENCE [LARGE SCALE GENOMIC DNA]</scope>
    <source>
        <strain evidence="6">JCM 17938</strain>
    </source>
</reference>
<evidence type="ECO:0000313" key="6">
    <source>
        <dbReference type="Proteomes" id="UP001500212"/>
    </source>
</evidence>
<dbReference type="CDD" id="cd06543">
    <property type="entry name" value="GH18_PF-ChiA-like"/>
    <property type="match status" value="1"/>
</dbReference>
<evidence type="ECO:0000256" key="2">
    <source>
        <dbReference type="SAM" id="SignalP"/>
    </source>
</evidence>
<accession>A0ABP8TZC5</accession>
<dbReference type="Proteomes" id="UP001500212">
    <property type="component" value="Unassembled WGS sequence"/>
</dbReference>
<dbReference type="Pfam" id="PF00704">
    <property type="entry name" value="Glyco_hydro_18"/>
    <property type="match status" value="1"/>
</dbReference>
<comment type="caution">
    <text evidence="5">The sequence shown here is derived from an EMBL/GenBank/DDBJ whole genome shotgun (WGS) entry which is preliminary data.</text>
</comment>
<dbReference type="RefSeq" id="WP_345365027.1">
    <property type="nucleotide sequence ID" value="NZ_BAABHJ010000037.1"/>
</dbReference>
<dbReference type="InterPro" id="IPR003305">
    <property type="entry name" value="CenC_carb-bd"/>
</dbReference>
<feature type="chain" id="PRO_5046145635" evidence="2">
    <location>
        <begin position="34"/>
        <end position="581"/>
    </location>
</feature>
<proteinExistence type="predicted"/>
<feature type="signal peptide" evidence="2">
    <location>
        <begin position="1"/>
        <end position="33"/>
    </location>
</feature>
<sequence>MRPCTPPRAVLTALAMILAAFGLVAAGPTPAHAATLPAHVFAPYFEAWTGDDPATLAQQSGNKYLTMAFIQAATKGSCTAYWNGDTSMPIAASTFGSSISSIQSGGGDVIPSFGGYTADDTGTEIADSCTSVDQIAAVYEKVVTTYNVTRIDLDIEDNSLTNSAGIDRRNKAIKQVEDWAASTGRTVQFSYTLPTTTSGLADSGLAVLRNAVSNGARVDVVNIMTFDYYDGATHEMANDTKSAATGLHGQLAGLYSGKSSAELWNMIGVTEMIGIDDYGPAETFTTGDAATVESWAQSTGINTLSFWALQRDNGGCPGTQGSDSCSGVSQSTWFFSHAFEPFSGGGGGTPANDFSLSLSPASAAVNPGASTSATVKTAVTSGSAETVALSVTGAPSGVTASVSPASVTAGGSATLNISTTSAAAAGSYTLTVAGTAASASHSASFTLTVNGSGGGTGLVNPGFETGSLTPWSCRSGGAVVASPAHSGGHALQVTPTSDQTGQCEQAVTLQPNHSYTLTAWVQGSYAYVGVSGGATASTWTTSGGWTKLTVPFTTGSTGNVTVYVHGWYAQGNVYADDFALS</sequence>
<dbReference type="GO" id="GO:0016787">
    <property type="term" value="F:hydrolase activity"/>
    <property type="evidence" value="ECO:0007669"/>
    <property type="project" value="UniProtKB-KW"/>
</dbReference>
<dbReference type="InterPro" id="IPR001223">
    <property type="entry name" value="Glyco_hydro18_cat"/>
</dbReference>
<dbReference type="SUPFAM" id="SSF51445">
    <property type="entry name" value="(Trans)glycosidases"/>
    <property type="match status" value="1"/>
</dbReference>
<dbReference type="InterPro" id="IPR052750">
    <property type="entry name" value="GH18_Chitinase"/>
</dbReference>
<dbReference type="PANTHER" id="PTHR42976:SF1">
    <property type="entry name" value="GH18 DOMAIN-CONTAINING PROTEIN-RELATED"/>
    <property type="match status" value="1"/>
</dbReference>
<evidence type="ECO:0000259" key="4">
    <source>
        <dbReference type="Pfam" id="PF02018"/>
    </source>
</evidence>
<evidence type="ECO:0000259" key="3">
    <source>
        <dbReference type="Pfam" id="PF00704"/>
    </source>
</evidence>
<dbReference type="InterPro" id="IPR008979">
    <property type="entry name" value="Galactose-bd-like_sf"/>
</dbReference>
<dbReference type="InterPro" id="IPR017853">
    <property type="entry name" value="GH"/>
</dbReference>
<feature type="domain" description="GH18" evidence="3">
    <location>
        <begin position="42"/>
        <end position="290"/>
    </location>
</feature>
<keyword evidence="6" id="KW-1185">Reference proteome</keyword>
<dbReference type="SUPFAM" id="SSF49785">
    <property type="entry name" value="Galactose-binding domain-like"/>
    <property type="match status" value="1"/>
</dbReference>
<keyword evidence="1 5" id="KW-0378">Hydrolase</keyword>
<gene>
    <name evidence="5" type="ORF">GCM10023195_74520</name>
</gene>
<keyword evidence="2" id="KW-0732">Signal</keyword>
<evidence type="ECO:0000313" key="5">
    <source>
        <dbReference type="EMBL" id="GAA4616738.1"/>
    </source>
</evidence>
<dbReference type="Gene3D" id="2.60.120.260">
    <property type="entry name" value="Galactose-binding domain-like"/>
    <property type="match status" value="1"/>
</dbReference>
<dbReference type="Pfam" id="PF02018">
    <property type="entry name" value="CBM_4_9"/>
    <property type="match status" value="1"/>
</dbReference>
<organism evidence="5 6">
    <name type="scientific">Actinoallomurus liliacearum</name>
    <dbReference type="NCBI Taxonomy" id="1080073"/>
    <lineage>
        <taxon>Bacteria</taxon>
        <taxon>Bacillati</taxon>
        <taxon>Actinomycetota</taxon>
        <taxon>Actinomycetes</taxon>
        <taxon>Streptosporangiales</taxon>
        <taxon>Thermomonosporaceae</taxon>
        <taxon>Actinoallomurus</taxon>
    </lineage>
</organism>
<protein>
    <submittedName>
        <fullName evidence="5">Glycosyl hydrolase family 18 protein</fullName>
    </submittedName>
</protein>
<name>A0ABP8TZC5_9ACTN</name>
<dbReference type="PANTHER" id="PTHR42976">
    <property type="entry name" value="BIFUNCTIONAL CHITINASE/LYSOZYME-RELATED"/>
    <property type="match status" value="1"/>
</dbReference>
<evidence type="ECO:0000256" key="1">
    <source>
        <dbReference type="ARBA" id="ARBA00022801"/>
    </source>
</evidence>
<dbReference type="Gene3D" id="3.20.20.80">
    <property type="entry name" value="Glycosidases"/>
    <property type="match status" value="1"/>
</dbReference>